<dbReference type="CDD" id="cd02008">
    <property type="entry name" value="TPP_IOR_alpha"/>
    <property type="match status" value="1"/>
</dbReference>
<dbReference type="GO" id="GO:0051539">
    <property type="term" value="F:4 iron, 4 sulfur cluster binding"/>
    <property type="evidence" value="ECO:0007669"/>
    <property type="project" value="UniProtKB-KW"/>
</dbReference>
<dbReference type="InterPro" id="IPR011766">
    <property type="entry name" value="TPP_enzyme_TPP-bd"/>
</dbReference>
<evidence type="ECO:0000256" key="1">
    <source>
        <dbReference type="ARBA" id="ARBA00022448"/>
    </source>
</evidence>
<dbReference type="GO" id="GO:0016903">
    <property type="term" value="F:oxidoreductase activity, acting on the aldehyde or oxo group of donors"/>
    <property type="evidence" value="ECO:0007669"/>
    <property type="project" value="InterPro"/>
</dbReference>
<dbReference type="InterPro" id="IPR009014">
    <property type="entry name" value="Transketo_C/PFOR_II"/>
</dbReference>
<evidence type="ECO:0000313" key="9">
    <source>
        <dbReference type="EMBL" id="ABM29575.1"/>
    </source>
</evidence>
<evidence type="ECO:0000313" key="10">
    <source>
        <dbReference type="Proteomes" id="UP000009173"/>
    </source>
</evidence>
<dbReference type="InterPro" id="IPR029061">
    <property type="entry name" value="THDP-binding"/>
</dbReference>
<dbReference type="AlphaFoldDB" id="A0A0H3AB67"/>
<dbReference type="GO" id="GO:0030976">
    <property type="term" value="F:thiamine pyrophosphate binding"/>
    <property type="evidence" value="ECO:0007669"/>
    <property type="project" value="InterPro"/>
</dbReference>
<dbReference type="GO" id="GO:0044281">
    <property type="term" value="P:small molecule metabolic process"/>
    <property type="evidence" value="ECO:0007669"/>
    <property type="project" value="UniProtKB-ARBA"/>
</dbReference>
<keyword evidence="3" id="KW-0249">Electron transport</keyword>
<evidence type="ECO:0000259" key="8">
    <source>
        <dbReference type="Pfam" id="PF02775"/>
    </source>
</evidence>
<accession>A0A0H3AB67</accession>
<dbReference type="Pfam" id="PF02775">
    <property type="entry name" value="TPP_enzyme_C"/>
    <property type="match status" value="1"/>
</dbReference>
<dbReference type="Gene3D" id="3.40.50.970">
    <property type="match status" value="2"/>
</dbReference>
<dbReference type="PANTHER" id="PTHR43854">
    <property type="entry name" value="INDOLEPYRUVATE OXIDOREDUCTASE SUBUNIT IORB"/>
    <property type="match status" value="1"/>
</dbReference>
<dbReference type="KEGG" id="dvl:Dvul_2559"/>
<dbReference type="SUPFAM" id="SSF54862">
    <property type="entry name" value="4Fe-4S ferredoxins"/>
    <property type="match status" value="1"/>
</dbReference>
<evidence type="ECO:0000256" key="6">
    <source>
        <dbReference type="ARBA" id="ARBA00023014"/>
    </source>
</evidence>
<dbReference type="Proteomes" id="UP000009173">
    <property type="component" value="Chromosome"/>
</dbReference>
<dbReference type="PANTHER" id="PTHR43854:SF1">
    <property type="entry name" value="INDOLEPYRUVATE OXIDOREDUCTASE SUBUNIT IORB"/>
    <property type="match status" value="1"/>
</dbReference>
<name>A0A0H3AB67_NITV4</name>
<feature type="domain" description="Pyruvate/ketoisovalerate oxidoreductase catalytic" evidence="7">
    <location>
        <begin position="645"/>
        <end position="829"/>
    </location>
</feature>
<dbReference type="InterPro" id="IPR019752">
    <property type="entry name" value="Pyrv/ketoisovalerate_OxRed_cat"/>
</dbReference>
<gene>
    <name evidence="9" type="ordered locus">Dvul_2559</name>
</gene>
<evidence type="ECO:0000256" key="3">
    <source>
        <dbReference type="ARBA" id="ARBA00022982"/>
    </source>
</evidence>
<keyword evidence="2" id="KW-0004">4Fe-4S</keyword>
<keyword evidence="9" id="KW-0670">Pyruvate</keyword>
<keyword evidence="4" id="KW-0560">Oxidoreductase</keyword>
<reference evidence="10" key="1">
    <citation type="journal article" date="2009" name="Environ. Microbiol.">
        <title>Contribution of mobile genetic elements to Desulfovibrio vulgaris genome plasticity.</title>
        <authorList>
            <person name="Walker C.B."/>
            <person name="Stolyar S."/>
            <person name="Chivian D."/>
            <person name="Pinel N."/>
            <person name="Gabster J.A."/>
            <person name="Dehal P.S."/>
            <person name="He Z."/>
            <person name="Yang Z.K."/>
            <person name="Yen H.C."/>
            <person name="Zhou J."/>
            <person name="Wall J.D."/>
            <person name="Hazen T.C."/>
            <person name="Arkin A.P."/>
            <person name="Stahl D.A."/>
        </authorList>
    </citation>
    <scope>NUCLEOTIDE SEQUENCE [LARGE SCALE GENOMIC DNA]</scope>
    <source>
        <strain evidence="10">DP4</strain>
    </source>
</reference>
<keyword evidence="1" id="KW-0813">Transport</keyword>
<dbReference type="CDD" id="cd07034">
    <property type="entry name" value="TPP_PYR_PFOR_IOR-alpha_like"/>
    <property type="match status" value="1"/>
</dbReference>
<evidence type="ECO:0000256" key="4">
    <source>
        <dbReference type="ARBA" id="ARBA00023002"/>
    </source>
</evidence>
<evidence type="ECO:0000256" key="5">
    <source>
        <dbReference type="ARBA" id="ARBA00023004"/>
    </source>
</evidence>
<dbReference type="EMBL" id="CP000527">
    <property type="protein sequence ID" value="ABM29575.1"/>
    <property type="molecule type" value="Genomic_DNA"/>
</dbReference>
<dbReference type="Pfam" id="PF01558">
    <property type="entry name" value="POR"/>
    <property type="match status" value="1"/>
</dbReference>
<keyword evidence="5" id="KW-0408">Iron</keyword>
<protein>
    <submittedName>
        <fullName evidence="9">Pyruvate ferredoxin/flavodoxin oxidoreductase</fullName>
    </submittedName>
</protein>
<dbReference type="SUPFAM" id="SSF52922">
    <property type="entry name" value="TK C-terminal domain-like"/>
    <property type="match status" value="1"/>
</dbReference>
<dbReference type="InterPro" id="IPR002880">
    <property type="entry name" value="Pyrv_Fd/Flavodoxin_OxRdtase_N"/>
</dbReference>
<proteinExistence type="predicted"/>
<feature type="domain" description="Thiamine pyrophosphate enzyme TPP-binding" evidence="8">
    <location>
        <begin position="388"/>
        <end position="522"/>
    </location>
</feature>
<dbReference type="InterPro" id="IPR002869">
    <property type="entry name" value="Pyrv_flavodox_OxRed_cen"/>
</dbReference>
<sequence>MNAIKQLCTQNAGEAAVLQGNIAFAAGCVRSGIHAVDGYPGTPSTEVIDKGLSNVQDMIKVGWSVSEAVAVSMGHGHSLAGEDCIVTMKIPGLFQAGDPFSSSAFFTEDRGALVYYLASDFTPSSTQHLVDPRPFIRSCFTPIFEPRNHQEMHEAAEIAADISRQYKTPVVILASGTLCHSEGLVRLSEIRTRERVVSSVPLKAFNTLPVTARRNYDKVVTERMPALADMVEKSPLNVWERGSRKVGVITFGVGEMMVREVKQALGEDIDILSLGFTCPLPMNLIREFHASIEGDVYVVEDGYRYLQEELERAGLAVKGKSPADTVTEWDPAGIAALLGYSLKSPAASDVAPLPRAPMICAGCPYRLFGETVRSMKKRGKIEACFGDIGCNTLLYFMDAMDTNVAMGAGEAHRAGFIVANPDKAAKCISLLGDGTECHSGMDATRNTIFRHIAGVKVVLDNNWTAMTGGQPGPTSPVNLAGQENTFDLQASLKAHGAKVVVVNGYDRKGIRTALTSALEDAANGEFTTMVVTGVCIRKMPKSAYGTRMTVDADLCKRCGQCQICPGISADAEGLPSFNNLCSGCVSQNAACGQMCPVHAIKAAEAVDTRATARVELPQAPEQIVMPAPGSFTLPEKIAVAIRGVGGQGNLFFGRVLTQLAFLAGYGDTNVVKGETHGMAQMGGPVISTFSCGKAVSPVLLPGTADCLVSMEMSEVLRPGYVGMLRPGGTVLLADTRVLPYGVSEDAYPHRDAILGTLDGYNVIIIDVLKAALELGDPTGRIANVVMIGALSTLAPFDGFPAELWLQALRNVSPKPAIWTANHAAFNVGRGLL</sequence>
<dbReference type="InterPro" id="IPR052198">
    <property type="entry name" value="IorB_Oxidoreductase"/>
</dbReference>
<dbReference type="SUPFAM" id="SSF53323">
    <property type="entry name" value="Pyruvate-ferredoxin oxidoreductase, PFOR, domain III"/>
    <property type="match status" value="1"/>
</dbReference>
<dbReference type="SUPFAM" id="SSF52518">
    <property type="entry name" value="Thiamin diphosphate-binding fold (THDP-binding)"/>
    <property type="match status" value="2"/>
</dbReference>
<keyword evidence="6" id="KW-0411">Iron-sulfur</keyword>
<keyword evidence="2" id="KW-0479">Metal-binding</keyword>
<organism evidence="9 10">
    <name type="scientific">Nitratidesulfovibrio vulgaris (strain DP4)</name>
    <name type="common">Desulfovibrio vulgaris</name>
    <dbReference type="NCBI Taxonomy" id="391774"/>
    <lineage>
        <taxon>Bacteria</taxon>
        <taxon>Pseudomonadati</taxon>
        <taxon>Thermodesulfobacteriota</taxon>
        <taxon>Desulfovibrionia</taxon>
        <taxon>Desulfovibrionales</taxon>
        <taxon>Desulfovibrionaceae</taxon>
        <taxon>Nitratidesulfovibrio</taxon>
    </lineage>
</organism>
<dbReference type="RefSeq" id="WP_011792924.1">
    <property type="nucleotide sequence ID" value="NC_008751.1"/>
</dbReference>
<dbReference type="HOGENOM" id="CLU_017727_0_0_7"/>
<evidence type="ECO:0000256" key="2">
    <source>
        <dbReference type="ARBA" id="ARBA00022485"/>
    </source>
</evidence>
<dbReference type="Gene3D" id="3.40.920.10">
    <property type="entry name" value="Pyruvate-ferredoxin oxidoreductase, PFOR, domain III"/>
    <property type="match status" value="1"/>
</dbReference>
<evidence type="ECO:0000259" key="7">
    <source>
        <dbReference type="Pfam" id="PF01558"/>
    </source>
</evidence>
<dbReference type="PROSITE" id="PS51257">
    <property type="entry name" value="PROKAR_LIPOPROTEIN"/>
    <property type="match status" value="1"/>
</dbReference>